<keyword evidence="4" id="KW-1185">Reference proteome</keyword>
<feature type="repeat" description="TPR" evidence="1">
    <location>
        <begin position="104"/>
        <end position="137"/>
    </location>
</feature>
<keyword evidence="1" id="KW-0802">TPR repeat</keyword>
<reference evidence="3 4" key="1">
    <citation type="submission" date="2024-03" db="EMBL/GenBank/DDBJ databases">
        <title>Complete genome of BD2.</title>
        <authorList>
            <person name="Cao G."/>
        </authorList>
    </citation>
    <scope>NUCLEOTIDE SEQUENCE [LARGE SCALE GENOMIC DNA]</scope>
    <source>
        <strain evidence="3 4">BD2</strain>
    </source>
</reference>
<dbReference type="InterPro" id="IPR019734">
    <property type="entry name" value="TPR_rpt"/>
</dbReference>
<accession>A0ABZ2RNV0</accession>
<dbReference type="Proteomes" id="UP001476583">
    <property type="component" value="Chromosome"/>
</dbReference>
<feature type="domain" description="PgaA membrane beta barrel" evidence="2">
    <location>
        <begin position="530"/>
        <end position="824"/>
    </location>
</feature>
<dbReference type="SUPFAM" id="SSF48452">
    <property type="entry name" value="TPR-like"/>
    <property type="match status" value="1"/>
</dbReference>
<evidence type="ECO:0000313" key="3">
    <source>
        <dbReference type="EMBL" id="WXL26346.1"/>
    </source>
</evidence>
<dbReference type="Pfam" id="PF14559">
    <property type="entry name" value="TPR_19"/>
    <property type="match status" value="1"/>
</dbReference>
<dbReference type="Gene3D" id="1.25.40.10">
    <property type="entry name" value="Tetratricopeptide repeat domain"/>
    <property type="match status" value="2"/>
</dbReference>
<evidence type="ECO:0000259" key="2">
    <source>
        <dbReference type="Pfam" id="PF21197"/>
    </source>
</evidence>
<organism evidence="3 4">
    <name type="scientific">Ectopseudomonas mendocina</name>
    <name type="common">Pseudomonas mendocina</name>
    <dbReference type="NCBI Taxonomy" id="300"/>
    <lineage>
        <taxon>Bacteria</taxon>
        <taxon>Pseudomonadati</taxon>
        <taxon>Pseudomonadota</taxon>
        <taxon>Gammaproteobacteria</taxon>
        <taxon>Pseudomonadales</taxon>
        <taxon>Pseudomonadaceae</taxon>
        <taxon>Ectopseudomonas</taxon>
    </lineage>
</organism>
<protein>
    <submittedName>
        <fullName evidence="3">Poly-beta-1,6 N-acetyl-D-glucosamine export porin PgaA</fullName>
    </submittedName>
</protein>
<gene>
    <name evidence="3" type="primary">pgaA</name>
    <name evidence="3" type="ORF">WG219_02330</name>
</gene>
<dbReference type="InterPro" id="IPR023870">
    <property type="entry name" value="PGA_export_porin_PgaA"/>
</dbReference>
<dbReference type="PROSITE" id="PS50005">
    <property type="entry name" value="TPR"/>
    <property type="match status" value="1"/>
</dbReference>
<dbReference type="EMBL" id="CP148074">
    <property type="protein sequence ID" value="WXL26346.1"/>
    <property type="molecule type" value="Genomic_DNA"/>
</dbReference>
<dbReference type="NCBIfam" id="TIGR03939">
    <property type="entry name" value="PGA_TPR_OMP"/>
    <property type="match status" value="1"/>
</dbReference>
<dbReference type="Pfam" id="PF13174">
    <property type="entry name" value="TPR_6"/>
    <property type="match status" value="1"/>
</dbReference>
<dbReference type="InterPro" id="IPR011990">
    <property type="entry name" value="TPR-like_helical_dom_sf"/>
</dbReference>
<sequence>MLTQDTARRVDNHCARGVSVFKIHLLCSSLLFSTWVQSQPLYDALLEKARAGDYAPALNFLREQRSEASPRYLIDHLLIAGWAGEDAEATALYERQRDHSGLTADALATVARAYRNQKQWPQALQVYREGVSRFPDHEGLQLGRVMTLADAGKFTAAIARGRTLVNEAPQNPDRRLALAYAYQASGQTFAAHAEVDRALEVAPQREDVLREYLFSLQRAGMPQPALSLAERHPGVLSPAQIRQLQGDLLAEQVRFSDLSTRAESERYQVADQALTRADTLLKEWQALSDARADVQRIRIDRMGALHTQGRMPEVLDEYRQLQAEQVDLPIYAKRWVASAALYMRHPELAAELYEQVVAAENDKHPEWLEDNRSLFYARVESWQLEEAKRQADSLAATQPPRLYQLGNPEPESNANWLDAQVLRAVALMENNDLPGAEQILADLLNRAPNNTSLRTNLASLYLARGWPRRAEDELKVAESVNPRSPALEVEQGMAALELQEWRQADVLTEDVVDRYPETLPVQRLERLHSIHEMAELRVNGYRGQGSGSAVSGGDSMGIDTVLYSPPINSDWRVFAGFGYATGDFDEGRGRDRWQRAGAEWRVRNHTLEAEVSRHDYGEGDKIGARLSGTHDIDDYWQYGWSADYLSADTPLRALNSGVSSNSVSGFVRWRGDERREWRLSSAVADFSDGNNRFGLVLDGYQRFYSRPTWQADWGLELAYNSNSRDNDVPYFNPKSEVVVLPRLRLQQTLHQRYETAWTQQLELGAGTINQRYYGTDAVGLISYWQRLRLDDRFEGGLGISALSRAYDGDREQEISLLFDVNYRF</sequence>
<dbReference type="InterPro" id="IPR049003">
    <property type="entry name" value="PgaA_barrel"/>
</dbReference>
<dbReference type="Pfam" id="PF21197">
    <property type="entry name" value="PgaA_barrel"/>
    <property type="match status" value="1"/>
</dbReference>
<proteinExistence type="predicted"/>
<evidence type="ECO:0000313" key="4">
    <source>
        <dbReference type="Proteomes" id="UP001476583"/>
    </source>
</evidence>
<name>A0ABZ2RNV0_ECTME</name>
<evidence type="ECO:0000256" key="1">
    <source>
        <dbReference type="PROSITE-ProRule" id="PRU00339"/>
    </source>
</evidence>
<dbReference type="SMART" id="SM00028">
    <property type="entry name" value="TPR"/>
    <property type="match status" value="2"/>
</dbReference>